<protein>
    <submittedName>
        <fullName evidence="1">Uncharacterized protein</fullName>
    </submittedName>
</protein>
<reference evidence="1 2" key="1">
    <citation type="journal article" date="2016" name="Nat. Commun.">
        <title>Thousands of microbial genomes shed light on interconnected biogeochemical processes in an aquifer system.</title>
        <authorList>
            <person name="Anantharaman K."/>
            <person name="Brown C.T."/>
            <person name="Hug L.A."/>
            <person name="Sharon I."/>
            <person name="Castelle C.J."/>
            <person name="Probst A.J."/>
            <person name="Thomas B.C."/>
            <person name="Singh A."/>
            <person name="Wilkins M.J."/>
            <person name="Karaoz U."/>
            <person name="Brodie E.L."/>
            <person name="Williams K.H."/>
            <person name="Hubbard S.S."/>
            <person name="Banfield J.F."/>
        </authorList>
    </citation>
    <scope>NUCLEOTIDE SEQUENCE [LARGE SCALE GENOMIC DNA]</scope>
</reference>
<proteinExistence type="predicted"/>
<dbReference type="Proteomes" id="UP000177279">
    <property type="component" value="Unassembled WGS sequence"/>
</dbReference>
<sequence length="61" mass="6665">MISTKFAVTVTESRLNTGGEDVGLGPVTDWVTLIFLSHAAETMRMAQSTANETFLNMTHSF</sequence>
<gene>
    <name evidence="1" type="ORF">A3D49_02610</name>
</gene>
<evidence type="ECO:0000313" key="1">
    <source>
        <dbReference type="EMBL" id="OHA96711.1"/>
    </source>
</evidence>
<accession>A0A1G2TJB9</accession>
<dbReference type="EMBL" id="MHVS01000004">
    <property type="protein sequence ID" value="OHA96711.1"/>
    <property type="molecule type" value="Genomic_DNA"/>
</dbReference>
<name>A0A1G2TJB9_9BACT</name>
<dbReference type="AlphaFoldDB" id="A0A1G2TJB9"/>
<comment type="caution">
    <text evidence="1">The sequence shown here is derived from an EMBL/GenBank/DDBJ whole genome shotgun (WGS) entry which is preliminary data.</text>
</comment>
<evidence type="ECO:0000313" key="2">
    <source>
        <dbReference type="Proteomes" id="UP000177279"/>
    </source>
</evidence>
<organism evidence="1 2">
    <name type="scientific">Candidatus Zambryskibacteria bacterium RIFCSPHIGHO2_02_FULL_43_37</name>
    <dbReference type="NCBI Taxonomy" id="1802749"/>
    <lineage>
        <taxon>Bacteria</taxon>
        <taxon>Candidatus Zambryskiibacteriota</taxon>
    </lineage>
</organism>